<dbReference type="RefSeq" id="WP_187791948.1">
    <property type="nucleotide sequence ID" value="NZ_JACOQL010000001.1"/>
</dbReference>
<dbReference type="InterPro" id="IPR022472">
    <property type="entry name" value="VPLPA-CTERM"/>
</dbReference>
<keyword evidence="2" id="KW-0732">Signal</keyword>
<feature type="transmembrane region" description="Helical" evidence="1">
    <location>
        <begin position="222"/>
        <end position="242"/>
    </location>
</feature>
<evidence type="ECO:0000313" key="3">
    <source>
        <dbReference type="EMBL" id="MBC9245535.1"/>
    </source>
</evidence>
<gene>
    <name evidence="3" type="ORF">H4P12_02135</name>
</gene>
<evidence type="ECO:0000256" key="2">
    <source>
        <dbReference type="SAM" id="SignalP"/>
    </source>
</evidence>
<dbReference type="NCBIfam" id="TIGR03370">
    <property type="entry name" value="VPLPA-CTERM"/>
    <property type="match status" value="1"/>
</dbReference>
<keyword evidence="1" id="KW-0812">Transmembrane</keyword>
<name>A0A926GAM4_9RHOB</name>
<comment type="caution">
    <text evidence="3">The sequence shown here is derived from an EMBL/GenBank/DDBJ whole genome shotgun (WGS) entry which is preliminary data.</text>
</comment>
<evidence type="ECO:0000256" key="1">
    <source>
        <dbReference type="SAM" id="Phobius"/>
    </source>
</evidence>
<dbReference type="NCBIfam" id="NF038125">
    <property type="entry name" value="PEP_CTERM_THxN"/>
    <property type="match status" value="1"/>
</dbReference>
<dbReference type="Proteomes" id="UP000608594">
    <property type="component" value="Unassembled WGS sequence"/>
</dbReference>
<evidence type="ECO:0000313" key="4">
    <source>
        <dbReference type="Proteomes" id="UP000608594"/>
    </source>
</evidence>
<keyword evidence="4" id="KW-1185">Reference proteome</keyword>
<dbReference type="NCBIfam" id="NF038131">
    <property type="entry name" value="choice_anch_K"/>
    <property type="match status" value="1"/>
</dbReference>
<protein>
    <submittedName>
        <fullName evidence="3">THxN family PEP-CTERM protein</fullName>
    </submittedName>
</protein>
<sequence length="248" mass="26047">MRRSLRILSAASALTLIAAAAQAATLNVTNVSAVWSNPIGGAAVTTGMNGDVAELRWGTGAKKSGYDFDPLSPSGPHSQDTVFNIGTFTHHNFPIGDGTGISGATLDVEFTFYLGSDSSTTYTRMSQFVFDHNETPNSANPCANGLPNGDPSNAGGCADLVTASTNPATSETFTITEGGITRTYVFDVTGFNIGEDFWTKENMSNSATLQAQYTYEENIAPVPLPAAAWLLMAGVGGFAAVGRRRRRS</sequence>
<feature type="signal peptide" evidence="2">
    <location>
        <begin position="1"/>
        <end position="23"/>
    </location>
</feature>
<reference evidence="3" key="1">
    <citation type="submission" date="2020-08" db="EMBL/GenBank/DDBJ databases">
        <title>Paracoccus amoyensis sp. nov., isolated from the surface seawater at coast of Xiamen, Fujian.</title>
        <authorList>
            <person name="Lyu L."/>
        </authorList>
    </citation>
    <scope>NUCLEOTIDE SEQUENCE</scope>
    <source>
        <strain evidence="3">11-3</strain>
    </source>
</reference>
<dbReference type="AlphaFoldDB" id="A0A926GAM4"/>
<organism evidence="3 4">
    <name type="scientific">Paracoccus amoyensis</name>
    <dbReference type="NCBI Taxonomy" id="2760093"/>
    <lineage>
        <taxon>Bacteria</taxon>
        <taxon>Pseudomonadati</taxon>
        <taxon>Pseudomonadota</taxon>
        <taxon>Alphaproteobacteria</taxon>
        <taxon>Rhodobacterales</taxon>
        <taxon>Paracoccaceae</taxon>
        <taxon>Paracoccus</taxon>
    </lineage>
</organism>
<feature type="chain" id="PRO_5036927322" evidence="2">
    <location>
        <begin position="24"/>
        <end position="248"/>
    </location>
</feature>
<keyword evidence="1" id="KW-1133">Transmembrane helix</keyword>
<dbReference type="EMBL" id="JACOQL010000001">
    <property type="protein sequence ID" value="MBC9245535.1"/>
    <property type="molecule type" value="Genomic_DNA"/>
</dbReference>
<proteinExistence type="predicted"/>
<keyword evidence="1" id="KW-0472">Membrane</keyword>
<accession>A0A926GAM4</accession>
<dbReference type="InterPro" id="IPR047995">
    <property type="entry name" value="Choice_anch_K"/>
</dbReference>